<dbReference type="Proteomes" id="UP000077755">
    <property type="component" value="Chromosome 1"/>
</dbReference>
<evidence type="ECO:0000259" key="3">
    <source>
        <dbReference type="Pfam" id="PF00031"/>
    </source>
</evidence>
<dbReference type="PANTHER" id="PTHR31260">
    <property type="entry name" value="CYSTATIN/MONELLIN SUPERFAMILY PROTEIN"/>
    <property type="match status" value="1"/>
</dbReference>
<evidence type="ECO:0000256" key="1">
    <source>
        <dbReference type="ARBA" id="ARBA00022690"/>
    </source>
</evidence>
<dbReference type="KEGG" id="dcr:108219909"/>
<evidence type="ECO:0000256" key="2">
    <source>
        <dbReference type="ARBA" id="ARBA00022704"/>
    </source>
</evidence>
<evidence type="ECO:0000313" key="5">
    <source>
        <dbReference type="EMBL" id="WOG82529.1"/>
    </source>
</evidence>
<dbReference type="SUPFAM" id="SSF54403">
    <property type="entry name" value="Cystatin/monellin"/>
    <property type="match status" value="1"/>
</dbReference>
<protein>
    <recommendedName>
        <fullName evidence="3">Cystatin domain-containing protein</fullName>
    </recommendedName>
</protein>
<feature type="domain" description="Cystatin" evidence="3">
    <location>
        <begin position="103"/>
        <end position="153"/>
    </location>
</feature>
<sequence>MIPQADDVESLSMVGRSREERLEMFMSTFNDEFKACWDSDDAGVDPHTGRRPMKFRDFASHQLDMIETDGFDMQDYSEFVVPGTLVRLYDPPKILANAKCVTKLQDCSCEAIIEYNKKHGTHYSNVCVLKANSEPLAPCRYYITFQATDRKRKVETFQARVNICFAEFRTDVKFEKEVELVRIKTAPKFFCYS</sequence>
<gene>
    <name evidence="4" type="ORF">DCAR_001717</name>
    <name evidence="5" type="ORF">DCAR_0101694</name>
</gene>
<dbReference type="GO" id="GO:0004869">
    <property type="term" value="F:cysteine-type endopeptidase inhibitor activity"/>
    <property type="evidence" value="ECO:0007669"/>
    <property type="project" value="UniProtKB-KW"/>
</dbReference>
<reference evidence="4" key="1">
    <citation type="journal article" date="2016" name="Nat. Genet.">
        <title>A high-quality carrot genome assembly provides new insights into carotenoid accumulation and asterid genome evolution.</title>
        <authorList>
            <person name="Iorizzo M."/>
            <person name="Ellison S."/>
            <person name="Senalik D."/>
            <person name="Zeng P."/>
            <person name="Satapoomin P."/>
            <person name="Huang J."/>
            <person name="Bowman M."/>
            <person name="Iovene M."/>
            <person name="Sanseverino W."/>
            <person name="Cavagnaro P."/>
            <person name="Yildiz M."/>
            <person name="Macko-Podgorni A."/>
            <person name="Moranska E."/>
            <person name="Grzebelus E."/>
            <person name="Grzebelus D."/>
            <person name="Ashrafi H."/>
            <person name="Zheng Z."/>
            <person name="Cheng S."/>
            <person name="Spooner D."/>
            <person name="Van Deynze A."/>
            <person name="Simon P."/>
        </authorList>
    </citation>
    <scope>NUCLEOTIDE SEQUENCE [LARGE SCALE GENOMIC DNA]</scope>
    <source>
        <tissue evidence="4">Leaf</tissue>
    </source>
</reference>
<keyword evidence="2" id="KW-0789">Thiol protease inhibitor</keyword>
<dbReference type="InterPro" id="IPR000010">
    <property type="entry name" value="Cystatin_dom"/>
</dbReference>
<dbReference type="EMBL" id="LNRQ01000001">
    <property type="protein sequence ID" value="KZN09061.1"/>
    <property type="molecule type" value="Genomic_DNA"/>
</dbReference>
<dbReference type="Pfam" id="PF00031">
    <property type="entry name" value="Cystatin"/>
    <property type="match status" value="1"/>
</dbReference>
<dbReference type="EMBL" id="CP093343">
    <property type="protein sequence ID" value="WOG82529.1"/>
    <property type="molecule type" value="Genomic_DNA"/>
</dbReference>
<reference evidence="5" key="2">
    <citation type="submission" date="2022-03" db="EMBL/GenBank/DDBJ databases">
        <title>Draft title - Genomic analysis of global carrot germplasm unveils the trajectory of domestication and the origin of high carotenoid orange carrot.</title>
        <authorList>
            <person name="Iorizzo M."/>
            <person name="Ellison S."/>
            <person name="Senalik D."/>
            <person name="Macko-Podgorni A."/>
            <person name="Grzebelus D."/>
            <person name="Bostan H."/>
            <person name="Rolling W."/>
            <person name="Curaba J."/>
            <person name="Simon P."/>
        </authorList>
    </citation>
    <scope>NUCLEOTIDE SEQUENCE</scope>
    <source>
        <tissue evidence="5">Leaf</tissue>
    </source>
</reference>
<dbReference type="Gramene" id="KZN09061">
    <property type="protein sequence ID" value="KZN09061"/>
    <property type="gene ID" value="DCAR_001717"/>
</dbReference>
<dbReference type="PANTHER" id="PTHR31260:SF28">
    <property type="entry name" value="CYSTATIN DOMAIN PROTEIN"/>
    <property type="match status" value="1"/>
</dbReference>
<dbReference type="InterPro" id="IPR006462">
    <property type="entry name" value="MS5"/>
</dbReference>
<organism evidence="4">
    <name type="scientific">Daucus carota subsp. sativus</name>
    <name type="common">Carrot</name>
    <dbReference type="NCBI Taxonomy" id="79200"/>
    <lineage>
        <taxon>Eukaryota</taxon>
        <taxon>Viridiplantae</taxon>
        <taxon>Streptophyta</taxon>
        <taxon>Embryophyta</taxon>
        <taxon>Tracheophyta</taxon>
        <taxon>Spermatophyta</taxon>
        <taxon>Magnoliopsida</taxon>
        <taxon>eudicotyledons</taxon>
        <taxon>Gunneridae</taxon>
        <taxon>Pentapetalae</taxon>
        <taxon>asterids</taxon>
        <taxon>campanulids</taxon>
        <taxon>Apiales</taxon>
        <taxon>Apiaceae</taxon>
        <taxon>Apioideae</taxon>
        <taxon>Scandiceae</taxon>
        <taxon>Daucinae</taxon>
        <taxon>Daucus</taxon>
        <taxon>Daucus sect. Daucus</taxon>
    </lineage>
</organism>
<dbReference type="InterPro" id="IPR046350">
    <property type="entry name" value="Cystatin_sf"/>
</dbReference>
<keyword evidence="6" id="KW-1185">Reference proteome</keyword>
<name>A0A166GKN1_DAUCS</name>
<keyword evidence="1" id="KW-0646">Protease inhibitor</keyword>
<accession>A0A166GKN1</accession>
<evidence type="ECO:0000313" key="6">
    <source>
        <dbReference type="Proteomes" id="UP000077755"/>
    </source>
</evidence>
<dbReference type="AlphaFoldDB" id="A0A166GKN1"/>
<proteinExistence type="predicted"/>
<evidence type="ECO:0000313" key="4">
    <source>
        <dbReference type="EMBL" id="KZN09061.1"/>
    </source>
</evidence>
<dbReference type="Gene3D" id="3.10.450.10">
    <property type="match status" value="1"/>
</dbReference>